<gene>
    <name evidence="3" type="ORF">JZ751_017500</name>
</gene>
<dbReference type="PROSITE" id="PS00022">
    <property type="entry name" value="EGF_1"/>
    <property type="match status" value="1"/>
</dbReference>
<dbReference type="PROSITE" id="PS50026">
    <property type="entry name" value="EGF_3"/>
    <property type="match status" value="1"/>
</dbReference>
<proteinExistence type="predicted"/>
<dbReference type="AlphaFoldDB" id="A0A8T2PK20"/>
<dbReference type="InterPro" id="IPR000742">
    <property type="entry name" value="EGF"/>
</dbReference>
<feature type="disulfide bond" evidence="1">
    <location>
        <begin position="254"/>
        <end position="263"/>
    </location>
</feature>
<evidence type="ECO:0000313" key="3">
    <source>
        <dbReference type="EMBL" id="KAG9352924.1"/>
    </source>
</evidence>
<keyword evidence="4" id="KW-1185">Reference proteome</keyword>
<dbReference type="EMBL" id="JAFBMS010000004">
    <property type="protein sequence ID" value="KAG9352924.1"/>
    <property type="molecule type" value="Genomic_DNA"/>
</dbReference>
<evidence type="ECO:0000313" key="4">
    <source>
        <dbReference type="Proteomes" id="UP000824540"/>
    </source>
</evidence>
<dbReference type="Proteomes" id="UP000824540">
    <property type="component" value="Unassembled WGS sequence"/>
</dbReference>
<reference evidence="3" key="1">
    <citation type="thesis" date="2021" institute="BYU ScholarsArchive" country="Provo, UT, USA">
        <title>Applications of and Algorithms for Genome Assembly and Genomic Analyses with an Emphasis on Marine Teleosts.</title>
        <authorList>
            <person name="Pickett B.D."/>
        </authorList>
    </citation>
    <scope>NUCLEOTIDE SEQUENCE</scope>
    <source>
        <strain evidence="3">HI-2016</strain>
    </source>
</reference>
<dbReference type="PROSITE" id="PS01186">
    <property type="entry name" value="EGF_2"/>
    <property type="match status" value="1"/>
</dbReference>
<accession>A0A8T2PK20</accession>
<dbReference type="SUPFAM" id="SSF57196">
    <property type="entry name" value="EGF/Laminin"/>
    <property type="match status" value="1"/>
</dbReference>
<keyword evidence="1" id="KW-0245">EGF-like domain</keyword>
<evidence type="ECO:0000256" key="1">
    <source>
        <dbReference type="PROSITE-ProRule" id="PRU00076"/>
    </source>
</evidence>
<keyword evidence="1" id="KW-1015">Disulfide bond</keyword>
<comment type="caution">
    <text evidence="1">Lacks conserved residue(s) required for the propagation of feature annotation.</text>
</comment>
<sequence>MGYEPYVVIGQKQQIWTGIQLDVTEKTNRNTADLRPKSLIWPEWAFTAEKNLDHWTSHLLALSPLSLAPWCCLALHRLEVCSDLHRPSAPAPSWLPPCRADFSISVCVITPLSLTQPNVCAEREVRLVTQKQPCVQAFTRMVKVWKQGCVSQNRCLGYERSWCWPMGGPLIMGVACRNEMTMPVVMVTMQPMAVKAFTSLTDTSVCSVVLELPLPRQTPSYCSVKDHIGISVCSYGVCFNGGQCGHSSSQLCDCPPGFNGPSCQYGELCTVASTFPTPSPSSYPLVIP</sequence>
<organism evidence="3 4">
    <name type="scientific">Albula glossodonta</name>
    <name type="common">roundjaw bonefish</name>
    <dbReference type="NCBI Taxonomy" id="121402"/>
    <lineage>
        <taxon>Eukaryota</taxon>
        <taxon>Metazoa</taxon>
        <taxon>Chordata</taxon>
        <taxon>Craniata</taxon>
        <taxon>Vertebrata</taxon>
        <taxon>Euteleostomi</taxon>
        <taxon>Actinopterygii</taxon>
        <taxon>Neopterygii</taxon>
        <taxon>Teleostei</taxon>
        <taxon>Albuliformes</taxon>
        <taxon>Albulidae</taxon>
        <taxon>Albula</taxon>
    </lineage>
</organism>
<protein>
    <recommendedName>
        <fullName evidence="2">EGF-like domain-containing protein</fullName>
    </recommendedName>
</protein>
<dbReference type="Gene3D" id="2.10.25.10">
    <property type="entry name" value="Laminin"/>
    <property type="match status" value="1"/>
</dbReference>
<evidence type="ECO:0000259" key="2">
    <source>
        <dbReference type="PROSITE" id="PS50026"/>
    </source>
</evidence>
<dbReference type="OrthoDB" id="409374at2759"/>
<feature type="domain" description="EGF-like" evidence="2">
    <location>
        <begin position="229"/>
        <end position="264"/>
    </location>
</feature>
<comment type="caution">
    <text evidence="3">The sequence shown here is derived from an EMBL/GenBank/DDBJ whole genome shotgun (WGS) entry which is preliminary data.</text>
</comment>
<name>A0A8T2PK20_9TELE</name>